<dbReference type="GO" id="GO:0005737">
    <property type="term" value="C:cytoplasm"/>
    <property type="evidence" value="ECO:0007669"/>
    <property type="project" value="TreeGrafter"/>
</dbReference>
<accession>A0A6A6E559</accession>
<dbReference type="InterPro" id="IPR023210">
    <property type="entry name" value="NADP_OxRdtase_dom"/>
</dbReference>
<dbReference type="Proteomes" id="UP000800200">
    <property type="component" value="Unassembled WGS sequence"/>
</dbReference>
<protein>
    <submittedName>
        <fullName evidence="3">Putative aldo-keto reductase</fullName>
    </submittedName>
</protein>
<dbReference type="PANTHER" id="PTHR43625:SF40">
    <property type="entry name" value="ALDO-KETO REDUCTASE YAKC [NADP(+)]"/>
    <property type="match status" value="1"/>
</dbReference>
<proteinExistence type="predicted"/>
<dbReference type="OrthoDB" id="37537at2759"/>
<dbReference type="Pfam" id="PF00248">
    <property type="entry name" value="Aldo_ket_red"/>
    <property type="match status" value="1"/>
</dbReference>
<dbReference type="PANTHER" id="PTHR43625">
    <property type="entry name" value="AFLATOXIN B1 ALDEHYDE REDUCTASE"/>
    <property type="match status" value="1"/>
</dbReference>
<evidence type="ECO:0000256" key="1">
    <source>
        <dbReference type="ARBA" id="ARBA00023002"/>
    </source>
</evidence>
<dbReference type="SUPFAM" id="SSF51430">
    <property type="entry name" value="NAD(P)-linked oxidoreductase"/>
    <property type="match status" value="1"/>
</dbReference>
<dbReference type="GO" id="GO:0016491">
    <property type="term" value="F:oxidoreductase activity"/>
    <property type="evidence" value="ECO:0007669"/>
    <property type="project" value="UniProtKB-KW"/>
</dbReference>
<evidence type="ECO:0000313" key="3">
    <source>
        <dbReference type="EMBL" id="KAF2185638.1"/>
    </source>
</evidence>
<evidence type="ECO:0000313" key="4">
    <source>
        <dbReference type="Proteomes" id="UP000800200"/>
    </source>
</evidence>
<sequence>MSLPTAPMGKNGPQVNRIGFGLMGLSAFYGEIKPDNERLAILDKAYEMGERFWDSADMYGDNEDLLGKWFRLNPEKRNDIFLATKFANTRRGPDRTPVVDSSPEYCIEACEKSLSRLGLPTIDLYYCHRLDRKTPIEKTVQAMVRLKNEGKIRYLGLSECSSESLRCAHKVHPITAVQVEYSPFALEIESQQIDLLRTCRELGVAVVAYSPLGRGMFTGTLRSPDDFEPGDFRSFAPRFSKENFPKNLRLVDQLTDIAKQKSVTPSQLVLAWLMAQGQDIFPIPGTTKVDRLKENLGSLSVKLTDEEEKKIRKYCEAAEVAGSRYPENFMYACYADTPPLNA</sequence>
<evidence type="ECO:0000259" key="2">
    <source>
        <dbReference type="Pfam" id="PF00248"/>
    </source>
</evidence>
<keyword evidence="1" id="KW-0560">Oxidoreductase</keyword>
<gene>
    <name evidence="3" type="ORF">K469DRAFT_707866</name>
</gene>
<reference evidence="3" key="1">
    <citation type="journal article" date="2020" name="Stud. Mycol.">
        <title>101 Dothideomycetes genomes: a test case for predicting lifestyles and emergence of pathogens.</title>
        <authorList>
            <person name="Haridas S."/>
            <person name="Albert R."/>
            <person name="Binder M."/>
            <person name="Bloem J."/>
            <person name="Labutti K."/>
            <person name="Salamov A."/>
            <person name="Andreopoulos B."/>
            <person name="Baker S."/>
            <person name="Barry K."/>
            <person name="Bills G."/>
            <person name="Bluhm B."/>
            <person name="Cannon C."/>
            <person name="Castanera R."/>
            <person name="Culley D."/>
            <person name="Daum C."/>
            <person name="Ezra D."/>
            <person name="Gonzalez J."/>
            <person name="Henrissat B."/>
            <person name="Kuo A."/>
            <person name="Liang C."/>
            <person name="Lipzen A."/>
            <person name="Lutzoni F."/>
            <person name="Magnuson J."/>
            <person name="Mondo S."/>
            <person name="Nolan M."/>
            <person name="Ohm R."/>
            <person name="Pangilinan J."/>
            <person name="Park H.-J."/>
            <person name="Ramirez L."/>
            <person name="Alfaro M."/>
            <person name="Sun H."/>
            <person name="Tritt A."/>
            <person name="Yoshinaga Y."/>
            <person name="Zwiers L.-H."/>
            <person name="Turgeon B."/>
            <person name="Goodwin S."/>
            <person name="Spatafora J."/>
            <person name="Crous P."/>
            <person name="Grigoriev I."/>
        </authorList>
    </citation>
    <scope>NUCLEOTIDE SEQUENCE</scope>
    <source>
        <strain evidence="3">CBS 207.26</strain>
    </source>
</reference>
<dbReference type="InterPro" id="IPR050791">
    <property type="entry name" value="Aldo-Keto_reductase"/>
</dbReference>
<dbReference type="InterPro" id="IPR036812">
    <property type="entry name" value="NAD(P)_OxRdtase_dom_sf"/>
</dbReference>
<name>A0A6A6E559_9PEZI</name>
<keyword evidence="4" id="KW-1185">Reference proteome</keyword>
<dbReference type="EMBL" id="ML994633">
    <property type="protein sequence ID" value="KAF2185638.1"/>
    <property type="molecule type" value="Genomic_DNA"/>
</dbReference>
<dbReference type="AlphaFoldDB" id="A0A6A6E559"/>
<dbReference type="Gene3D" id="3.20.20.100">
    <property type="entry name" value="NADP-dependent oxidoreductase domain"/>
    <property type="match status" value="1"/>
</dbReference>
<feature type="domain" description="NADP-dependent oxidoreductase" evidence="2">
    <location>
        <begin position="17"/>
        <end position="313"/>
    </location>
</feature>
<organism evidence="3 4">
    <name type="scientific">Zopfia rhizophila CBS 207.26</name>
    <dbReference type="NCBI Taxonomy" id="1314779"/>
    <lineage>
        <taxon>Eukaryota</taxon>
        <taxon>Fungi</taxon>
        <taxon>Dikarya</taxon>
        <taxon>Ascomycota</taxon>
        <taxon>Pezizomycotina</taxon>
        <taxon>Dothideomycetes</taxon>
        <taxon>Dothideomycetes incertae sedis</taxon>
        <taxon>Zopfiaceae</taxon>
        <taxon>Zopfia</taxon>
    </lineage>
</organism>